<evidence type="ECO:0000256" key="8">
    <source>
        <dbReference type="SAM" id="Phobius"/>
    </source>
</evidence>
<dbReference type="RefSeq" id="WP_105943943.1">
    <property type="nucleotide sequence ID" value="NZ_CP027433.1"/>
</dbReference>
<dbReference type="GO" id="GO:0005886">
    <property type="term" value="C:plasma membrane"/>
    <property type="evidence" value="ECO:0007669"/>
    <property type="project" value="UniProtKB-SubCell"/>
</dbReference>
<evidence type="ECO:0000256" key="1">
    <source>
        <dbReference type="ARBA" id="ARBA00004651"/>
    </source>
</evidence>
<dbReference type="PANTHER" id="PTHR30472">
    <property type="entry name" value="FERRIC ENTEROBACTIN TRANSPORT SYSTEM PERMEASE PROTEIN"/>
    <property type="match status" value="1"/>
</dbReference>
<comment type="similarity">
    <text evidence="2">Belongs to the binding-protein-dependent transport system permease family. FecCD subfamily.</text>
</comment>
<evidence type="ECO:0000256" key="3">
    <source>
        <dbReference type="ARBA" id="ARBA00022448"/>
    </source>
</evidence>
<feature type="transmembrane region" description="Helical" evidence="8">
    <location>
        <begin position="214"/>
        <end position="242"/>
    </location>
</feature>
<evidence type="ECO:0000256" key="4">
    <source>
        <dbReference type="ARBA" id="ARBA00022475"/>
    </source>
</evidence>
<dbReference type="Pfam" id="PF01032">
    <property type="entry name" value="FecCD"/>
    <property type="match status" value="1"/>
</dbReference>
<keyword evidence="10" id="KW-1185">Reference proteome</keyword>
<dbReference type="EMBL" id="CP027433">
    <property type="protein sequence ID" value="AVM02244.1"/>
    <property type="molecule type" value="Genomic_DNA"/>
</dbReference>
<feature type="transmembrane region" description="Helical" evidence="8">
    <location>
        <begin position="180"/>
        <end position="202"/>
    </location>
</feature>
<feature type="transmembrane region" description="Helical" evidence="8">
    <location>
        <begin position="262"/>
        <end position="284"/>
    </location>
</feature>
<evidence type="ECO:0000313" key="10">
    <source>
        <dbReference type="Proteomes" id="UP000239814"/>
    </source>
</evidence>
<dbReference type="AlphaFoldDB" id="A0A2S0KKN2"/>
<dbReference type="GO" id="GO:0022857">
    <property type="term" value="F:transmembrane transporter activity"/>
    <property type="evidence" value="ECO:0007669"/>
    <property type="project" value="InterPro"/>
</dbReference>
<sequence>MPALAVACVVLLLCSLMVGEYHITVGGLLTGDDEMWRMFFISRVPRTLALVFAGIAMSFSGVIMMRLTQNRFVEPTTAGTAEWAGLGVLLSWLLIPHSPPLVKMLVATATAMIGTFAFLGIISGIRARRSAIVPLVGIMMGAVVGAAATFIANKTQLLQSLTAWRSGGFNSVVRGFYEPLWAVAVIAIACFALANYFTIAGLGRDVAVSLGMRYGVIVALGVTMVALATGVTSVVVGFLPFLGLVVPNIISALRGDDLRRNLPWIAVLATVMIVTCDLIGRVVVRPMEIPVSVTMGVVGSIVFLGILLTGRNRVAL</sequence>
<feature type="transmembrane region" description="Helical" evidence="8">
    <location>
        <begin position="132"/>
        <end position="152"/>
    </location>
</feature>
<keyword evidence="3" id="KW-0813">Transport</keyword>
<keyword evidence="6 8" id="KW-1133">Transmembrane helix</keyword>
<dbReference type="Proteomes" id="UP000239814">
    <property type="component" value="Chromosome"/>
</dbReference>
<keyword evidence="4" id="KW-1003">Cell membrane</keyword>
<dbReference type="InterPro" id="IPR000522">
    <property type="entry name" value="ABC_transptr_permease_BtuC"/>
</dbReference>
<evidence type="ECO:0000256" key="6">
    <source>
        <dbReference type="ARBA" id="ARBA00022989"/>
    </source>
</evidence>
<dbReference type="PANTHER" id="PTHR30472:SF27">
    <property type="entry name" value="PETROBACTIN IMPORT SYSTEM PERMEASE PROTEIN YCLN"/>
    <property type="match status" value="1"/>
</dbReference>
<organism evidence="9 10">
    <name type="scientific">Gordonia iterans</name>
    <dbReference type="NCBI Taxonomy" id="1004901"/>
    <lineage>
        <taxon>Bacteria</taxon>
        <taxon>Bacillati</taxon>
        <taxon>Actinomycetota</taxon>
        <taxon>Actinomycetes</taxon>
        <taxon>Mycobacteriales</taxon>
        <taxon>Gordoniaceae</taxon>
        <taxon>Gordonia</taxon>
    </lineage>
</organism>
<proteinExistence type="inferred from homology"/>
<protein>
    <submittedName>
        <fullName evidence="9">Iron ABC transporter permease</fullName>
    </submittedName>
</protein>
<comment type="subcellular location">
    <subcellularLocation>
        <location evidence="1">Cell membrane</location>
        <topology evidence="1">Multi-pass membrane protein</topology>
    </subcellularLocation>
</comment>
<evidence type="ECO:0000256" key="7">
    <source>
        <dbReference type="ARBA" id="ARBA00023136"/>
    </source>
</evidence>
<evidence type="ECO:0000256" key="5">
    <source>
        <dbReference type="ARBA" id="ARBA00022692"/>
    </source>
</evidence>
<feature type="transmembrane region" description="Helical" evidence="8">
    <location>
        <begin position="291"/>
        <end position="310"/>
    </location>
</feature>
<evidence type="ECO:0000313" key="9">
    <source>
        <dbReference type="EMBL" id="AVM02244.1"/>
    </source>
</evidence>
<name>A0A2S0KKN2_9ACTN</name>
<dbReference type="CDD" id="cd06550">
    <property type="entry name" value="TM_ABC_iron-siderophores_like"/>
    <property type="match status" value="1"/>
</dbReference>
<dbReference type="OrthoDB" id="9811975at2"/>
<keyword evidence="7 8" id="KW-0472">Membrane</keyword>
<dbReference type="KEGG" id="git:C6V83_13200"/>
<dbReference type="SUPFAM" id="SSF81345">
    <property type="entry name" value="ABC transporter involved in vitamin B12 uptake, BtuC"/>
    <property type="match status" value="1"/>
</dbReference>
<feature type="transmembrane region" description="Helical" evidence="8">
    <location>
        <begin position="101"/>
        <end position="125"/>
    </location>
</feature>
<dbReference type="GO" id="GO:0033214">
    <property type="term" value="P:siderophore-iron import into cell"/>
    <property type="evidence" value="ECO:0007669"/>
    <property type="project" value="TreeGrafter"/>
</dbReference>
<accession>A0A2S0KKN2</accession>
<evidence type="ECO:0000256" key="2">
    <source>
        <dbReference type="ARBA" id="ARBA00007935"/>
    </source>
</evidence>
<feature type="transmembrane region" description="Helical" evidence="8">
    <location>
        <begin position="77"/>
        <end position="95"/>
    </location>
</feature>
<keyword evidence="5 8" id="KW-0812">Transmembrane</keyword>
<feature type="transmembrane region" description="Helical" evidence="8">
    <location>
        <begin position="43"/>
        <end position="65"/>
    </location>
</feature>
<dbReference type="Gene3D" id="1.10.3470.10">
    <property type="entry name" value="ABC transporter involved in vitamin B12 uptake, BtuC"/>
    <property type="match status" value="1"/>
</dbReference>
<dbReference type="InterPro" id="IPR037294">
    <property type="entry name" value="ABC_BtuC-like"/>
</dbReference>
<gene>
    <name evidence="9" type="ORF">C6V83_13200</name>
</gene>
<reference evidence="9 10" key="1">
    <citation type="submission" date="2018-03" db="EMBL/GenBank/DDBJ databases">
        <title>Characteristics and genome of n-alkane degrading marine bacteria Gordonia iterans isolated from crude oil contaminated in Tae-an, South Korea.</title>
        <authorList>
            <person name="Lee S.-S."/>
            <person name="Kim H."/>
        </authorList>
    </citation>
    <scope>NUCLEOTIDE SEQUENCE [LARGE SCALE GENOMIC DNA]</scope>
    <source>
        <strain evidence="9 10">Co17</strain>
    </source>
</reference>